<dbReference type="InterPro" id="IPR042070">
    <property type="entry name" value="PucR_C-HTH_sf"/>
</dbReference>
<feature type="domain" description="PucR C-terminal helix-turn-helix" evidence="2">
    <location>
        <begin position="547"/>
        <end position="603"/>
    </location>
</feature>
<dbReference type="AlphaFoldDB" id="A0AAI8PLJ3"/>
<evidence type="ECO:0000313" key="4">
    <source>
        <dbReference type="EMBL" id="AYC37010.1"/>
    </source>
</evidence>
<dbReference type="InterPro" id="IPR025736">
    <property type="entry name" value="PucR_C-HTH_dom"/>
</dbReference>
<accession>A0AAI8PLJ3</accession>
<evidence type="ECO:0000313" key="5">
    <source>
        <dbReference type="Proteomes" id="UP000265765"/>
    </source>
</evidence>
<dbReference type="GeneID" id="91280185"/>
<dbReference type="PANTHER" id="PTHR33744:SF1">
    <property type="entry name" value="DNA-BINDING TRANSCRIPTIONAL ACTIVATOR ADER"/>
    <property type="match status" value="1"/>
</dbReference>
<feature type="domain" description="CdaR GGDEF-like" evidence="3">
    <location>
        <begin position="380"/>
        <end position="493"/>
    </location>
</feature>
<dbReference type="Proteomes" id="UP000265765">
    <property type="component" value="Chromosome"/>
</dbReference>
<reference evidence="4 5" key="1">
    <citation type="submission" date="2018-09" db="EMBL/GenBank/DDBJ databases">
        <title>Production of Trimethoprim by Streptomyces sp. 3E-1.</title>
        <authorList>
            <person name="Kang H.J."/>
            <person name="Kim S.B."/>
        </authorList>
    </citation>
    <scope>NUCLEOTIDE SEQUENCE [LARGE SCALE GENOMIC DNA]</scope>
    <source>
        <strain evidence="4 5">3E-1</strain>
    </source>
</reference>
<sequence length="613" mass="67430">MVGSRAYRLYHRRSDRRGSLPKGGARRHATIAPKRSRLPVRTPAAHALQELAALSHALFDASDEGEILRLAMDHLVAAGPYNAEAGYLKVGHDLVPSPGNGPTHAVAVARRVRELAGQDGKVIVAGMPWGRALGLRGPAGLHGYLVVTAVSRPTRAERSLLAMLVRHTAAALSVAVARRGRHEDALELHRLRKDTLELRQLRKDVLELHRLREERTVLQRQLVTVAAELGYERAVHALMADVAASGGGEEAVTRALHGLTGLPALVEDRFGRLTSWTGPGCPVPYPEPDPVRREDMLHAVARQTGPVRIGDRVVTLIRPHGEILGVLALVDVRDEADERTVLALGHAATALALELTHLRSLAEVELRLRRELADDLLTGTDGPSAYARSAAVGHDLHGSHYIVAVQWSNRTTDDSFAQSVGRVAAAVGMRSLLTRRSDHVVLIAGDRPHAHALYEALARENGTRSGTIGVSASCDAVDDIPHHYREAQRALDVRRHSRERFGTSFFDELGLYRILGPGSGRRELERFVQEWLGQLIDYDSRHHATMVETLSRYFDCDGNYDETADSLAIHRSTLRYRLQRIRDISGHDLANVEDRLNLQVATRVWKIVLGGLD</sequence>
<evidence type="ECO:0000256" key="1">
    <source>
        <dbReference type="ARBA" id="ARBA00006754"/>
    </source>
</evidence>
<comment type="similarity">
    <text evidence="1">Belongs to the CdaR family.</text>
</comment>
<dbReference type="KEGG" id="sge:DWG14_01220"/>
<proteinExistence type="inferred from homology"/>
<name>A0AAI8PLJ3_9ACTN</name>
<organism evidence="4 5">
    <name type="scientific">Streptomyces griseorubiginosus</name>
    <dbReference type="NCBI Taxonomy" id="67304"/>
    <lineage>
        <taxon>Bacteria</taxon>
        <taxon>Bacillati</taxon>
        <taxon>Actinomycetota</taxon>
        <taxon>Actinomycetes</taxon>
        <taxon>Kitasatosporales</taxon>
        <taxon>Streptomycetaceae</taxon>
        <taxon>Streptomyces</taxon>
    </lineage>
</organism>
<dbReference type="EMBL" id="CP032427">
    <property type="protein sequence ID" value="AYC37010.1"/>
    <property type="molecule type" value="Genomic_DNA"/>
</dbReference>
<dbReference type="InterPro" id="IPR051448">
    <property type="entry name" value="CdaR-like_regulators"/>
</dbReference>
<dbReference type="InterPro" id="IPR041522">
    <property type="entry name" value="CdaR_GGDEF"/>
</dbReference>
<dbReference type="Pfam" id="PF13556">
    <property type="entry name" value="HTH_30"/>
    <property type="match status" value="1"/>
</dbReference>
<evidence type="ECO:0000259" key="3">
    <source>
        <dbReference type="Pfam" id="PF17853"/>
    </source>
</evidence>
<gene>
    <name evidence="4" type="primary">pucR_3</name>
    <name evidence="4" type="ORF">DWG14_01220</name>
</gene>
<dbReference type="Gene3D" id="1.10.10.2840">
    <property type="entry name" value="PucR C-terminal helix-turn-helix domain"/>
    <property type="match status" value="1"/>
</dbReference>
<dbReference type="Pfam" id="PF17853">
    <property type="entry name" value="GGDEF_2"/>
    <property type="match status" value="1"/>
</dbReference>
<evidence type="ECO:0000259" key="2">
    <source>
        <dbReference type="Pfam" id="PF13556"/>
    </source>
</evidence>
<dbReference type="RefSeq" id="WP_174856877.1">
    <property type="nucleotide sequence ID" value="NZ_CP032427.1"/>
</dbReference>
<dbReference type="PANTHER" id="PTHR33744">
    <property type="entry name" value="CARBOHYDRATE DIACID REGULATOR"/>
    <property type="match status" value="1"/>
</dbReference>
<protein>
    <submittedName>
        <fullName evidence="4">Purine catabolism regulatory protein</fullName>
    </submittedName>
</protein>